<dbReference type="GO" id="GO:0099402">
    <property type="term" value="P:plant organ development"/>
    <property type="evidence" value="ECO:0007669"/>
    <property type="project" value="UniProtKB-ARBA"/>
</dbReference>
<comment type="catalytic activity">
    <reaction evidence="19">
        <text>L-threonyl-[protein] + ATP = O-phospho-L-threonyl-[protein] + ADP + H(+)</text>
        <dbReference type="Rhea" id="RHEA:46608"/>
        <dbReference type="Rhea" id="RHEA-COMP:11060"/>
        <dbReference type="Rhea" id="RHEA-COMP:11605"/>
        <dbReference type="ChEBI" id="CHEBI:15378"/>
        <dbReference type="ChEBI" id="CHEBI:30013"/>
        <dbReference type="ChEBI" id="CHEBI:30616"/>
        <dbReference type="ChEBI" id="CHEBI:61977"/>
        <dbReference type="ChEBI" id="CHEBI:456216"/>
        <dbReference type="EC" id="2.7.11.1"/>
    </reaction>
</comment>
<dbReference type="HOGENOM" id="CLU_000288_22_1_1"/>
<keyword evidence="10 23" id="KW-0732">Signal</keyword>
<dbReference type="PANTHER" id="PTHR48005:SF70">
    <property type="entry name" value="MDIS1-INTERACTING RECEPTOR LIKE KINASE 2-LIKE"/>
    <property type="match status" value="1"/>
</dbReference>
<feature type="chain" id="PRO_5002350087" description="non-specific serine/threonine protein kinase" evidence="23">
    <location>
        <begin position="30"/>
        <end position="989"/>
    </location>
</feature>
<evidence type="ECO:0000256" key="17">
    <source>
        <dbReference type="ARBA" id="ARBA00023170"/>
    </source>
</evidence>
<sequence length="989" mass="109251">MAPNLHETTTKTAAPLLLLLVLLVHPCAYYELLVQAAPQQAGDLSLKAQAGALLRWRSTLTKIGALSTWSQHMYPCNWTGITCESAAKNSTTVVITGVSLPGAGIVGRLDSLSLHYLPHLCNLDLSNNRGLTGTIPKSVGNLTQLTHLHLHTNKLVGTIPAELGMLSSLLELDLSENLLTGTIPSSLVMNLSSLDMLCLWSNQLTGPVPRGIGSLKNLTVLDLSSNQLTGPIPSSIGNMSKLQILSLSNNMIGHHIVDQVGRLSDLRFLYLGNNQLVDQIPRSLGNLTSLTRLYLYSNALSGPLPQALSKLTNLVTILLGNNNFTGRLPDLCQAKRLQYLVVSYNNLQGPIPHSLRDCYTLRQLGLSTNKFDGDISQAFGVYPHLDHANISNNKLYGQLSPNWGSCRNLSSLLLAENMITGSIPSELGQLANLRLLDLHYNRLSAKIPPKIGGLSNLYSMDISRNQLHGEIPKQIGHIRSLEILDVSSNKLNGTIPEELGNCFKMQRLNMGSNSLSGTLPSNLGNLVFLQSLLDLSNNNLSGEIPPELGTLDMLMFINFSHNHFSGPIPSSIMSMRSLSIFDVSYNDLEGPIPQWNYNVSAEWFLHNKALCGQLAGVPQCSSPDVRHVGGKKKHWKLALEVGIPVFIGIASIITVGVTVVLIWRKKSPSGDHAANRRVDVFSIWSFDGKLAFEDVMNATENFDEKHCIGEGAYSRVYRAQLQDGQTVAVKRLHHSHLVNEDIHQEESFRDEIEVLTKIRQRSIVRLYGYCSHPRFKFLVCQFIERGNLASVLRNEELSTQLHWQRRMVLLRDVAQAISYLHHECHPVIIHRDITSRNILLDADYRAFVSDFGVARILKPDSSNWSTLAGTYGYIAPGKYLYNIVAAYAFGAEFSYTSVVTQKCDVYSFGVVALEVLMGRHPGDFQESIAPLTKDETNLEVILDQRLAAPGTDDELRDVIFQSISVAFLCVRANPQDRPTMQQVYRALAS</sequence>
<evidence type="ECO:0000256" key="19">
    <source>
        <dbReference type="ARBA" id="ARBA00047899"/>
    </source>
</evidence>
<dbReference type="InterPro" id="IPR013210">
    <property type="entry name" value="LRR_N_plant-typ"/>
</dbReference>
<evidence type="ECO:0000256" key="13">
    <source>
        <dbReference type="ARBA" id="ARBA00022777"/>
    </source>
</evidence>
<dbReference type="Gene3D" id="1.10.510.10">
    <property type="entry name" value="Transferase(Phosphotransferase) domain 1"/>
    <property type="match status" value="1"/>
</dbReference>
<dbReference type="FunFam" id="3.30.200.20:FF:000309">
    <property type="entry name" value="Leucine-rich repeat receptor protein kinase MSP1"/>
    <property type="match status" value="1"/>
</dbReference>
<evidence type="ECO:0000256" key="5">
    <source>
        <dbReference type="ARBA" id="ARBA00022527"/>
    </source>
</evidence>
<dbReference type="PRINTS" id="PR00019">
    <property type="entry name" value="LEURICHRPT"/>
</dbReference>
<feature type="binding site" evidence="21">
    <location>
        <position position="730"/>
    </location>
    <ligand>
        <name>ATP</name>
        <dbReference type="ChEBI" id="CHEBI:30616"/>
    </ligand>
</feature>
<evidence type="ECO:0000256" key="9">
    <source>
        <dbReference type="ARBA" id="ARBA00022692"/>
    </source>
</evidence>
<evidence type="ECO:0000313" key="25">
    <source>
        <dbReference type="EnsemblPlants" id="LPERR10G04720.1"/>
    </source>
</evidence>
<dbReference type="EC" id="2.7.11.1" evidence="3"/>
<keyword evidence="11" id="KW-0677">Repeat</keyword>
<comment type="catalytic activity">
    <reaction evidence="20">
        <text>L-seryl-[protein] + ATP = O-phospho-L-seryl-[protein] + ADP + H(+)</text>
        <dbReference type="Rhea" id="RHEA:17989"/>
        <dbReference type="Rhea" id="RHEA-COMP:9863"/>
        <dbReference type="Rhea" id="RHEA-COMP:11604"/>
        <dbReference type="ChEBI" id="CHEBI:15378"/>
        <dbReference type="ChEBI" id="CHEBI:29999"/>
        <dbReference type="ChEBI" id="CHEBI:30616"/>
        <dbReference type="ChEBI" id="CHEBI:83421"/>
        <dbReference type="ChEBI" id="CHEBI:456216"/>
        <dbReference type="EC" id="2.7.11.1"/>
    </reaction>
</comment>
<reference evidence="25 26" key="1">
    <citation type="submission" date="2012-08" db="EMBL/GenBank/DDBJ databases">
        <title>Oryza genome evolution.</title>
        <authorList>
            <person name="Wing R.A."/>
        </authorList>
    </citation>
    <scope>NUCLEOTIDE SEQUENCE</scope>
</reference>
<evidence type="ECO:0000313" key="26">
    <source>
        <dbReference type="Proteomes" id="UP000032180"/>
    </source>
</evidence>
<evidence type="ECO:0000256" key="22">
    <source>
        <dbReference type="SAM" id="Phobius"/>
    </source>
</evidence>
<dbReference type="InterPro" id="IPR032675">
    <property type="entry name" value="LRR_dom_sf"/>
</dbReference>
<dbReference type="GO" id="GO:0004674">
    <property type="term" value="F:protein serine/threonine kinase activity"/>
    <property type="evidence" value="ECO:0007669"/>
    <property type="project" value="UniProtKB-KW"/>
</dbReference>
<keyword evidence="17" id="KW-0675">Receptor</keyword>
<dbReference type="FunFam" id="3.80.10.10:FF:000400">
    <property type="entry name" value="Nuclear pore complex protein NUP107"/>
    <property type="match status" value="1"/>
</dbReference>
<dbReference type="PANTHER" id="PTHR48005">
    <property type="entry name" value="LEUCINE RICH REPEAT KINASE 2"/>
    <property type="match status" value="1"/>
</dbReference>
<dbReference type="FunFam" id="3.80.10.10:FF:000383">
    <property type="entry name" value="Leucine-rich repeat receptor protein kinase EMS1"/>
    <property type="match status" value="1"/>
</dbReference>
<dbReference type="InterPro" id="IPR001611">
    <property type="entry name" value="Leu-rich_rpt"/>
</dbReference>
<keyword evidence="26" id="KW-1185">Reference proteome</keyword>
<dbReference type="InterPro" id="IPR011009">
    <property type="entry name" value="Kinase-like_dom_sf"/>
</dbReference>
<keyword evidence="7" id="KW-0433">Leucine-rich repeat</keyword>
<evidence type="ECO:0000256" key="14">
    <source>
        <dbReference type="ARBA" id="ARBA00022840"/>
    </source>
</evidence>
<evidence type="ECO:0000256" key="18">
    <source>
        <dbReference type="ARBA" id="ARBA00023180"/>
    </source>
</evidence>
<dbReference type="Pfam" id="PF23598">
    <property type="entry name" value="LRR_14"/>
    <property type="match status" value="1"/>
</dbReference>
<keyword evidence="14 21" id="KW-0067">ATP-binding</keyword>
<dbReference type="Pfam" id="PF00560">
    <property type="entry name" value="LRR_1"/>
    <property type="match status" value="8"/>
</dbReference>
<dbReference type="SMART" id="SM00369">
    <property type="entry name" value="LRR_TYP"/>
    <property type="match status" value="9"/>
</dbReference>
<keyword evidence="13" id="KW-0418">Kinase</keyword>
<evidence type="ECO:0000256" key="21">
    <source>
        <dbReference type="PROSITE-ProRule" id="PRU10141"/>
    </source>
</evidence>
<dbReference type="InterPro" id="IPR000719">
    <property type="entry name" value="Prot_kinase_dom"/>
</dbReference>
<dbReference type="Pfam" id="PF07714">
    <property type="entry name" value="PK_Tyr_Ser-Thr"/>
    <property type="match status" value="1"/>
</dbReference>
<dbReference type="EnsemblPlants" id="LPERR10G04720.1">
    <property type="protein sequence ID" value="LPERR10G04720.1"/>
    <property type="gene ID" value="LPERR10G04720"/>
</dbReference>
<keyword evidence="8" id="KW-0808">Transferase</keyword>
<dbReference type="InterPro" id="IPR003591">
    <property type="entry name" value="Leu-rich_rpt_typical-subtyp"/>
</dbReference>
<dbReference type="FunFam" id="3.80.10.10:FF:000095">
    <property type="entry name" value="LRR receptor-like serine/threonine-protein kinase GSO1"/>
    <property type="match status" value="1"/>
</dbReference>
<dbReference type="Gene3D" id="3.80.10.10">
    <property type="entry name" value="Ribonuclease Inhibitor"/>
    <property type="match status" value="3"/>
</dbReference>
<keyword evidence="9 22" id="KW-0812">Transmembrane</keyword>
<evidence type="ECO:0000256" key="23">
    <source>
        <dbReference type="SAM" id="SignalP"/>
    </source>
</evidence>
<dbReference type="SMART" id="SM00365">
    <property type="entry name" value="LRR_SD22"/>
    <property type="match status" value="6"/>
</dbReference>
<proteinExistence type="predicted"/>
<keyword evidence="12 21" id="KW-0547">Nucleotide-binding</keyword>
<keyword evidence="15 22" id="KW-1133">Transmembrane helix</keyword>
<reference evidence="25" key="3">
    <citation type="submission" date="2015-04" db="UniProtKB">
        <authorList>
            <consortium name="EnsemblPlants"/>
        </authorList>
    </citation>
    <scope>IDENTIFICATION</scope>
</reference>
<evidence type="ECO:0000256" key="20">
    <source>
        <dbReference type="ARBA" id="ARBA00048679"/>
    </source>
</evidence>
<feature type="transmembrane region" description="Helical" evidence="22">
    <location>
        <begin position="641"/>
        <end position="663"/>
    </location>
</feature>
<dbReference type="Gene3D" id="3.30.200.20">
    <property type="entry name" value="Phosphorylase Kinase, domain 1"/>
    <property type="match status" value="1"/>
</dbReference>
<evidence type="ECO:0000256" key="8">
    <source>
        <dbReference type="ARBA" id="ARBA00022679"/>
    </source>
</evidence>
<evidence type="ECO:0000256" key="3">
    <source>
        <dbReference type="ARBA" id="ARBA00012513"/>
    </source>
</evidence>
<evidence type="ECO:0000256" key="6">
    <source>
        <dbReference type="ARBA" id="ARBA00022553"/>
    </source>
</evidence>
<dbReference type="PROSITE" id="PS00107">
    <property type="entry name" value="PROTEIN_KINASE_ATP"/>
    <property type="match status" value="1"/>
</dbReference>
<evidence type="ECO:0000256" key="1">
    <source>
        <dbReference type="ARBA" id="ARBA00004162"/>
    </source>
</evidence>
<reference evidence="26" key="2">
    <citation type="submission" date="2013-12" db="EMBL/GenBank/DDBJ databases">
        <authorList>
            <person name="Yu Y."/>
            <person name="Lee S."/>
            <person name="de Baynast K."/>
            <person name="Wissotski M."/>
            <person name="Liu L."/>
            <person name="Talag J."/>
            <person name="Goicoechea J."/>
            <person name="Angelova A."/>
            <person name="Jetty R."/>
            <person name="Kudrna D."/>
            <person name="Golser W."/>
            <person name="Rivera L."/>
            <person name="Zhang J."/>
            <person name="Wing R."/>
        </authorList>
    </citation>
    <scope>NUCLEOTIDE SEQUENCE</scope>
</reference>
<dbReference type="InterPro" id="IPR055414">
    <property type="entry name" value="LRR_R13L4/SHOC2-like"/>
</dbReference>
<evidence type="ECO:0000256" key="11">
    <source>
        <dbReference type="ARBA" id="ARBA00022737"/>
    </source>
</evidence>
<comment type="subcellular location">
    <subcellularLocation>
        <location evidence="1">Cell membrane</location>
        <topology evidence="1">Single-pass membrane protein</topology>
    </subcellularLocation>
    <subcellularLocation>
        <location evidence="2">Membrane</location>
        <topology evidence="2">Single-pass type I membrane protein</topology>
    </subcellularLocation>
</comment>
<dbReference type="PROSITE" id="PS00109">
    <property type="entry name" value="PROTEIN_KINASE_TYR"/>
    <property type="match status" value="1"/>
</dbReference>
<evidence type="ECO:0000256" key="7">
    <source>
        <dbReference type="ARBA" id="ARBA00022614"/>
    </source>
</evidence>
<dbReference type="SUPFAM" id="SSF56112">
    <property type="entry name" value="Protein kinase-like (PK-like)"/>
    <property type="match status" value="1"/>
</dbReference>
<protein>
    <recommendedName>
        <fullName evidence="3">non-specific serine/threonine protein kinase</fullName>
        <ecNumber evidence="3">2.7.11.1</ecNumber>
    </recommendedName>
</protein>
<dbReference type="InterPro" id="IPR001245">
    <property type="entry name" value="Ser-Thr/Tyr_kinase_cat_dom"/>
</dbReference>
<accession>A0A0D9XIT7</accession>
<keyword evidence="4" id="KW-1003">Cell membrane</keyword>
<keyword evidence="6" id="KW-0597">Phosphoprotein</keyword>
<dbReference type="InterPro" id="IPR017441">
    <property type="entry name" value="Protein_kinase_ATP_BS"/>
</dbReference>
<dbReference type="PROSITE" id="PS50011">
    <property type="entry name" value="PROTEIN_KINASE_DOM"/>
    <property type="match status" value="1"/>
</dbReference>
<evidence type="ECO:0000256" key="16">
    <source>
        <dbReference type="ARBA" id="ARBA00023136"/>
    </source>
</evidence>
<evidence type="ECO:0000256" key="2">
    <source>
        <dbReference type="ARBA" id="ARBA00004479"/>
    </source>
</evidence>
<dbReference type="GO" id="GO:0009653">
    <property type="term" value="P:anatomical structure morphogenesis"/>
    <property type="evidence" value="ECO:0007669"/>
    <property type="project" value="UniProtKB-ARBA"/>
</dbReference>
<keyword evidence="5" id="KW-0723">Serine/threonine-protein kinase</keyword>
<dbReference type="Proteomes" id="UP000032180">
    <property type="component" value="Chromosome 10"/>
</dbReference>
<evidence type="ECO:0000256" key="12">
    <source>
        <dbReference type="ARBA" id="ARBA00022741"/>
    </source>
</evidence>
<feature type="domain" description="Protein kinase" evidence="24">
    <location>
        <begin position="702"/>
        <end position="989"/>
    </location>
</feature>
<evidence type="ECO:0000256" key="4">
    <source>
        <dbReference type="ARBA" id="ARBA00022475"/>
    </source>
</evidence>
<keyword evidence="18" id="KW-0325">Glycoprotein</keyword>
<dbReference type="eggNOG" id="ENOG502QQYD">
    <property type="taxonomic scope" value="Eukaryota"/>
</dbReference>
<evidence type="ECO:0000259" key="24">
    <source>
        <dbReference type="PROSITE" id="PS50011"/>
    </source>
</evidence>
<organism evidence="25 26">
    <name type="scientific">Leersia perrieri</name>
    <dbReference type="NCBI Taxonomy" id="77586"/>
    <lineage>
        <taxon>Eukaryota</taxon>
        <taxon>Viridiplantae</taxon>
        <taxon>Streptophyta</taxon>
        <taxon>Embryophyta</taxon>
        <taxon>Tracheophyta</taxon>
        <taxon>Spermatophyta</taxon>
        <taxon>Magnoliopsida</taxon>
        <taxon>Liliopsida</taxon>
        <taxon>Poales</taxon>
        <taxon>Poaceae</taxon>
        <taxon>BOP clade</taxon>
        <taxon>Oryzoideae</taxon>
        <taxon>Oryzeae</taxon>
        <taxon>Oryzinae</taxon>
        <taxon>Leersia</taxon>
    </lineage>
</organism>
<evidence type="ECO:0000256" key="15">
    <source>
        <dbReference type="ARBA" id="ARBA00022989"/>
    </source>
</evidence>
<dbReference type="AlphaFoldDB" id="A0A0D9XIT7"/>
<feature type="signal peptide" evidence="23">
    <location>
        <begin position="1"/>
        <end position="29"/>
    </location>
</feature>
<name>A0A0D9XIT7_9ORYZ</name>
<dbReference type="InterPro" id="IPR008266">
    <property type="entry name" value="Tyr_kinase_AS"/>
</dbReference>
<evidence type="ECO:0000256" key="10">
    <source>
        <dbReference type="ARBA" id="ARBA00022729"/>
    </source>
</evidence>
<dbReference type="Gramene" id="LPERR10G04720.1">
    <property type="protein sequence ID" value="LPERR10G04720.1"/>
    <property type="gene ID" value="LPERR10G04720"/>
</dbReference>
<dbReference type="SUPFAM" id="SSF52058">
    <property type="entry name" value="L domain-like"/>
    <property type="match status" value="3"/>
</dbReference>
<dbReference type="Pfam" id="PF08263">
    <property type="entry name" value="LRRNT_2"/>
    <property type="match status" value="1"/>
</dbReference>
<dbReference type="InterPro" id="IPR051420">
    <property type="entry name" value="Ser_Thr_Kinases_DiverseReg"/>
</dbReference>
<dbReference type="GO" id="GO:0005524">
    <property type="term" value="F:ATP binding"/>
    <property type="evidence" value="ECO:0007669"/>
    <property type="project" value="UniProtKB-UniRule"/>
</dbReference>
<keyword evidence="16 22" id="KW-0472">Membrane</keyword>
<dbReference type="GO" id="GO:0005886">
    <property type="term" value="C:plasma membrane"/>
    <property type="evidence" value="ECO:0007669"/>
    <property type="project" value="UniProtKB-SubCell"/>
</dbReference>